<feature type="coiled-coil region" evidence="1">
    <location>
        <begin position="114"/>
        <end position="141"/>
    </location>
</feature>
<protein>
    <submittedName>
        <fullName evidence="4">Uncharacterized protein</fullName>
    </submittedName>
</protein>
<name>A0AA39KT19_9HYME</name>
<feature type="chain" id="PRO_5041278077" evidence="3">
    <location>
        <begin position="24"/>
        <end position="260"/>
    </location>
</feature>
<evidence type="ECO:0000256" key="3">
    <source>
        <dbReference type="SAM" id="SignalP"/>
    </source>
</evidence>
<reference evidence="4" key="1">
    <citation type="journal article" date="2023" name="bioRxiv">
        <title>Scaffold-level genome assemblies of two parasitoid biocontrol wasps reveal the parthenogenesis mechanism and an associated novel virus.</title>
        <authorList>
            <person name="Inwood S."/>
            <person name="Skelly J."/>
            <person name="Guhlin J."/>
            <person name="Harrop T."/>
            <person name="Goldson S."/>
            <person name="Dearden P."/>
        </authorList>
    </citation>
    <scope>NUCLEOTIDE SEQUENCE</scope>
    <source>
        <strain evidence="4">Irish</strain>
        <tissue evidence="4">Whole body</tissue>
    </source>
</reference>
<keyword evidence="1" id="KW-0175">Coiled coil</keyword>
<accession>A0AA39KT19</accession>
<feature type="region of interest" description="Disordered" evidence="2">
    <location>
        <begin position="187"/>
        <end position="212"/>
    </location>
</feature>
<feature type="signal peptide" evidence="3">
    <location>
        <begin position="1"/>
        <end position="23"/>
    </location>
</feature>
<evidence type="ECO:0000313" key="4">
    <source>
        <dbReference type="EMBL" id="KAK0172689.1"/>
    </source>
</evidence>
<comment type="caution">
    <text evidence="4">The sequence shown here is derived from an EMBL/GenBank/DDBJ whole genome shotgun (WGS) entry which is preliminary data.</text>
</comment>
<keyword evidence="5" id="KW-1185">Reference proteome</keyword>
<dbReference type="EMBL" id="JAQQBS010000002">
    <property type="protein sequence ID" value="KAK0172689.1"/>
    <property type="molecule type" value="Genomic_DNA"/>
</dbReference>
<keyword evidence="3" id="KW-0732">Signal</keyword>
<sequence>MFGKYLLFPQLFIVAFFIIHVIAKPIDDGSKKLTLDTPKEILNSASIRVPTRWEKGVELLGQLMDAIRFGTGRIVNFGMMARNEIATRAEEFTSGAANAILSLIAARDARKYIQKTTKNTIEQQQKQKQEQQQQKRSALEITTVPAVQTTSFEGIIPPITRETVRLESETGQSILEAPKPKILQDLLRNSPTPKPVVDRTKEEDKYGNEGGAGRGIVKGIDGISNLINNLVDFPGNAFKQFSKNINQALNRVGEKLIGLA</sequence>
<feature type="compositionally biased region" description="Basic and acidic residues" evidence="2">
    <location>
        <begin position="196"/>
        <end position="207"/>
    </location>
</feature>
<gene>
    <name evidence="4" type="ORF">PV328_005978</name>
</gene>
<evidence type="ECO:0000256" key="1">
    <source>
        <dbReference type="SAM" id="Coils"/>
    </source>
</evidence>
<evidence type="ECO:0000313" key="5">
    <source>
        <dbReference type="Proteomes" id="UP001168990"/>
    </source>
</evidence>
<dbReference type="AlphaFoldDB" id="A0AA39KT19"/>
<organism evidence="4 5">
    <name type="scientific">Microctonus aethiopoides</name>
    <dbReference type="NCBI Taxonomy" id="144406"/>
    <lineage>
        <taxon>Eukaryota</taxon>
        <taxon>Metazoa</taxon>
        <taxon>Ecdysozoa</taxon>
        <taxon>Arthropoda</taxon>
        <taxon>Hexapoda</taxon>
        <taxon>Insecta</taxon>
        <taxon>Pterygota</taxon>
        <taxon>Neoptera</taxon>
        <taxon>Endopterygota</taxon>
        <taxon>Hymenoptera</taxon>
        <taxon>Apocrita</taxon>
        <taxon>Ichneumonoidea</taxon>
        <taxon>Braconidae</taxon>
        <taxon>Euphorinae</taxon>
        <taxon>Microctonus</taxon>
    </lineage>
</organism>
<proteinExistence type="predicted"/>
<reference evidence="4" key="2">
    <citation type="submission" date="2023-03" db="EMBL/GenBank/DDBJ databases">
        <authorList>
            <person name="Inwood S.N."/>
            <person name="Skelly J.G."/>
            <person name="Guhlin J."/>
            <person name="Harrop T.W.R."/>
            <person name="Goldson S.G."/>
            <person name="Dearden P.K."/>
        </authorList>
    </citation>
    <scope>NUCLEOTIDE SEQUENCE</scope>
    <source>
        <strain evidence="4">Irish</strain>
        <tissue evidence="4">Whole body</tissue>
    </source>
</reference>
<dbReference type="Proteomes" id="UP001168990">
    <property type="component" value="Unassembled WGS sequence"/>
</dbReference>
<evidence type="ECO:0000256" key="2">
    <source>
        <dbReference type="SAM" id="MobiDB-lite"/>
    </source>
</evidence>